<name>A0A0D0MSJ0_VARPD</name>
<dbReference type="EMBL" id="JXQQ01000010">
    <property type="protein sequence ID" value="KIQ35466.1"/>
    <property type="molecule type" value="Genomic_DNA"/>
</dbReference>
<comment type="caution">
    <text evidence="1">The sequence shown here is derived from an EMBL/GenBank/DDBJ whole genome shotgun (WGS) entry which is preliminary data.</text>
</comment>
<dbReference type="Proteomes" id="UP000032067">
    <property type="component" value="Unassembled WGS sequence"/>
</dbReference>
<evidence type="ECO:0000313" key="2">
    <source>
        <dbReference type="Proteomes" id="UP000032067"/>
    </source>
</evidence>
<proteinExistence type="predicted"/>
<accession>A0A0D0MSJ0</accession>
<organism evidence="1 2">
    <name type="scientific">Variovorax paradoxus</name>
    <dbReference type="NCBI Taxonomy" id="34073"/>
    <lineage>
        <taxon>Bacteria</taxon>
        <taxon>Pseudomonadati</taxon>
        <taxon>Pseudomonadota</taxon>
        <taxon>Betaproteobacteria</taxon>
        <taxon>Burkholderiales</taxon>
        <taxon>Comamonadaceae</taxon>
        <taxon>Variovorax</taxon>
    </lineage>
</organism>
<reference evidence="1 2" key="1">
    <citation type="submission" date="2014-12" db="EMBL/GenBank/DDBJ databases">
        <title>16Stimator: statistical estimation of ribosomal gene copy numbers from draft genome assemblies.</title>
        <authorList>
            <person name="Perisin M.A."/>
            <person name="Vetter M."/>
            <person name="Gilbert J.A."/>
            <person name="Bergelson J."/>
        </authorList>
    </citation>
    <scope>NUCLEOTIDE SEQUENCE [LARGE SCALE GENOMIC DNA]</scope>
    <source>
        <strain evidence="1 2">MEDvA23</strain>
    </source>
</reference>
<evidence type="ECO:0000313" key="1">
    <source>
        <dbReference type="EMBL" id="KIQ35466.1"/>
    </source>
</evidence>
<gene>
    <name evidence="1" type="ORF">RT97_05655</name>
</gene>
<dbReference type="AlphaFoldDB" id="A0A0D0MSJ0"/>
<protein>
    <submittedName>
        <fullName evidence="1">Uncharacterized protein</fullName>
    </submittedName>
</protein>
<sequence>MDIRIDGTQVTSAQVEDWEARRARVILPKLRRMLKREASVQPLPNDLASLRAELLRLKEECGRQGLRDGLSGGIGITGFVSKLTGFISGGRRKQCVTEVRVPRCSAKQIFDTIDDLMRNDTLANRQSNLLACPDHYVLEPRGDTLEVIETTGGSPFPARFFMRFDDESGVKTPRDPAYPYQSVGTARLIDGTALGGVRHQMRDDGDGALVRLMVEFPSAVAQHMIREHQWHLACEFSHWLREAMKAAERAT</sequence>